<evidence type="ECO:0000313" key="1">
    <source>
        <dbReference type="EMBL" id="DAE32924.1"/>
    </source>
</evidence>
<accession>A0A8S5RPH9</accession>
<proteinExistence type="predicted"/>
<protein>
    <submittedName>
        <fullName evidence="1">Uncharacterized protein</fullName>
    </submittedName>
</protein>
<organism evidence="1">
    <name type="scientific">virus sp. ctBS918</name>
    <dbReference type="NCBI Taxonomy" id="2825807"/>
    <lineage>
        <taxon>Viruses</taxon>
    </lineage>
</organism>
<name>A0A8S5RPH9_9VIRU</name>
<sequence length="136" mass="16581">MKIIRYSPTAFTPQKQTHHIQQFEYWMSLDPKDYPKHLQYSMQKLKEEKTLFYNQYKEDLQEGLWFFIDGYKNNQSLNHLKHKVPCYEAEIPDDIMVYDCNLEKIIPLTDPLVYWAGCYIPKRLCNQITNIKRRRK</sequence>
<dbReference type="EMBL" id="BK059130">
    <property type="protein sequence ID" value="DAE32924.1"/>
    <property type="molecule type" value="Genomic_DNA"/>
</dbReference>
<reference evidence="1" key="1">
    <citation type="journal article" date="2021" name="Proc. Natl. Acad. Sci. U.S.A.">
        <title>A Catalog of Tens of Thousands of Viruses from Human Metagenomes Reveals Hidden Associations with Chronic Diseases.</title>
        <authorList>
            <person name="Tisza M.J."/>
            <person name="Buck C.B."/>
        </authorList>
    </citation>
    <scope>NUCLEOTIDE SEQUENCE</scope>
    <source>
        <strain evidence="1">CtBS918</strain>
    </source>
</reference>